<evidence type="ECO:0000313" key="2">
    <source>
        <dbReference type="EMBL" id="KAG5953990.1"/>
    </source>
</evidence>
<reference evidence="2 3" key="1">
    <citation type="journal article" date="2020" name="bioRxiv">
        <title>Whole genome comparisons of ergot fungi reveals the divergence and evolution of species within the genus Claviceps are the result of varying mechanisms driving genome evolution and host range expansion.</title>
        <authorList>
            <person name="Wyka S.A."/>
            <person name="Mondo S.J."/>
            <person name="Liu M."/>
            <person name="Dettman J."/>
            <person name="Nalam V."/>
            <person name="Broders K.D."/>
        </authorList>
    </citation>
    <scope>NUCLEOTIDE SEQUENCE [LARGE SCALE GENOMIC DNA]</scope>
    <source>
        <strain evidence="2 3">LM583</strain>
    </source>
</reference>
<dbReference type="EMBL" id="SRPR01000382">
    <property type="protein sequence ID" value="KAG5953990.1"/>
    <property type="molecule type" value="Genomic_DNA"/>
</dbReference>
<organism evidence="2 3">
    <name type="scientific">Claviceps arundinis</name>
    <dbReference type="NCBI Taxonomy" id="1623583"/>
    <lineage>
        <taxon>Eukaryota</taxon>
        <taxon>Fungi</taxon>
        <taxon>Dikarya</taxon>
        <taxon>Ascomycota</taxon>
        <taxon>Pezizomycotina</taxon>
        <taxon>Sordariomycetes</taxon>
        <taxon>Hypocreomycetidae</taxon>
        <taxon>Hypocreales</taxon>
        <taxon>Clavicipitaceae</taxon>
        <taxon>Claviceps</taxon>
    </lineage>
</organism>
<feature type="region of interest" description="Disordered" evidence="1">
    <location>
        <begin position="177"/>
        <end position="200"/>
    </location>
</feature>
<proteinExistence type="predicted"/>
<keyword evidence="3" id="KW-1185">Reference proteome</keyword>
<accession>A0ABQ7P668</accession>
<dbReference type="Gene3D" id="3.90.20.10">
    <property type="match status" value="1"/>
</dbReference>
<name>A0ABQ7P668_9HYPO</name>
<evidence type="ECO:0000313" key="3">
    <source>
        <dbReference type="Proteomes" id="UP000742024"/>
    </source>
</evidence>
<evidence type="ECO:0000256" key="1">
    <source>
        <dbReference type="SAM" id="MobiDB-lite"/>
    </source>
</evidence>
<gene>
    <name evidence="2" type="ORF">E4U57_004979</name>
</gene>
<dbReference type="Proteomes" id="UP000742024">
    <property type="component" value="Unassembled WGS sequence"/>
</dbReference>
<sequence>MNTNIHSINDTLTAINNQLQQMREQMRRGFTAMDSRLTAMDSRIDARFNRIDARFTRMATENSTRFEDLESRLTTMAEDNNTRFERTDSQLVGLGTRIDSHFAGVDRAFAKQNIRMMALHKNAMFRLDNRLPGASSNDLEPLFNLETGQKIQDKPTISGLGRMRSAALENCLHGLEITPGESEDDQRDQLKKAYGAKTSV</sequence>
<comment type="caution">
    <text evidence="2">The sequence shown here is derived from an EMBL/GenBank/DDBJ whole genome shotgun (WGS) entry which is preliminary data.</text>
</comment>
<protein>
    <submittedName>
        <fullName evidence="2">Uncharacterized protein</fullName>
    </submittedName>
</protein>